<dbReference type="Pfam" id="PF05226">
    <property type="entry name" value="CHASE2"/>
    <property type="match status" value="1"/>
</dbReference>
<keyword evidence="2" id="KW-0472">Membrane</keyword>
<dbReference type="SMART" id="SM01080">
    <property type="entry name" value="CHASE2"/>
    <property type="match status" value="1"/>
</dbReference>
<feature type="transmembrane region" description="Helical" evidence="2">
    <location>
        <begin position="632"/>
        <end position="651"/>
    </location>
</feature>
<dbReference type="EMBL" id="NFZT01000001">
    <property type="protein sequence ID" value="OWV32000.1"/>
    <property type="molecule type" value="Genomic_DNA"/>
</dbReference>
<evidence type="ECO:0000259" key="3">
    <source>
        <dbReference type="SMART" id="SM01080"/>
    </source>
</evidence>
<evidence type="ECO:0000313" key="4">
    <source>
        <dbReference type="EMBL" id="OWV32000.1"/>
    </source>
</evidence>
<dbReference type="AlphaFoldDB" id="A0A219B109"/>
<accession>A0A219B109</accession>
<comment type="caution">
    <text evidence="4">The sequence shown here is derived from an EMBL/GenBank/DDBJ whole genome shotgun (WGS) entry which is preliminary data.</text>
</comment>
<feature type="region of interest" description="Disordered" evidence="1">
    <location>
        <begin position="1"/>
        <end position="33"/>
    </location>
</feature>
<dbReference type="InterPro" id="IPR007890">
    <property type="entry name" value="CHASE2"/>
</dbReference>
<evidence type="ECO:0000256" key="2">
    <source>
        <dbReference type="SAM" id="Phobius"/>
    </source>
</evidence>
<feature type="domain" description="CHASE2" evidence="3">
    <location>
        <begin position="156"/>
        <end position="574"/>
    </location>
</feature>
<feature type="transmembrane region" description="Helical" evidence="2">
    <location>
        <begin position="604"/>
        <end position="626"/>
    </location>
</feature>
<gene>
    <name evidence="4" type="ORF">B5C34_00015</name>
</gene>
<dbReference type="Proteomes" id="UP000198462">
    <property type="component" value="Unassembled WGS sequence"/>
</dbReference>
<evidence type="ECO:0000313" key="5">
    <source>
        <dbReference type="Proteomes" id="UP000198462"/>
    </source>
</evidence>
<dbReference type="OrthoDB" id="7348688at2"/>
<keyword evidence="2" id="KW-0812">Transmembrane</keyword>
<proteinExistence type="predicted"/>
<protein>
    <recommendedName>
        <fullName evidence="3">CHASE2 domain-containing protein</fullName>
    </recommendedName>
</protein>
<evidence type="ECO:0000256" key="1">
    <source>
        <dbReference type="SAM" id="MobiDB-lite"/>
    </source>
</evidence>
<organism evidence="4 5">
    <name type="scientific">Pacificimonas flava</name>
    <dbReference type="NCBI Taxonomy" id="1234595"/>
    <lineage>
        <taxon>Bacteria</taxon>
        <taxon>Pseudomonadati</taxon>
        <taxon>Pseudomonadota</taxon>
        <taxon>Alphaproteobacteria</taxon>
        <taxon>Sphingomonadales</taxon>
        <taxon>Sphingosinicellaceae</taxon>
        <taxon>Pacificimonas</taxon>
    </lineage>
</organism>
<feature type="transmembrane region" description="Helical" evidence="2">
    <location>
        <begin position="567"/>
        <end position="583"/>
    </location>
</feature>
<sequence length="658" mass="72095">MPETIGAALPLSGTAGARGRGRRGESHRRPDKCRRRGAMIRPTAAACRTRIGGGGVGRLRQALSHEITRWRRHLVLRGRHVKRRLRVWTGAAFGAARGAALSCAGLARSVGRRARRLVRVFVRVLVLIFEVIFDRKAAAIGFCLVFLVDLFDSFGIDQAGTRAFERMVVSVLGPLYAPDEREGEIDPLAADAPGRSQIAVVLINHETFEDNGQEGPPLSYQAQAELLDRISAAEPRAIFWDIYYPRSRLDVRRVSAFAALQQGEAGAPVASPGLQALTGSMKAAGQRAPLFIGPVSPDDRGLAPLRSVLTQPVFSCLEPDFVLCRNVPAARAKYRSGVHQVSLMVGTDEWNSYPLRLAPLHETGRAPHDEGEDEREVAGEIRRVAPSAAVAMYWARCELAEQGGGPPCTARPLPHSAMRLRWGLGSSRWMTENQDEESLRHCPESGNPVGQSLTQFGKGITRAAWTARTQGRGDRFVAFGCGYHDFVYADSLNDAGANGQPFHTRLKDRLVLVGFDLDGIDRWQAPYYGEVPGVLIHAMALDNLLTNDRVTRVVPRTLFLGIDQLDLFKYLIALLTFVILSLLRTHIATDLVGIQRGEEHSGDIIGAIWLACGTLIIILAYLGIYLRWPFESVLISALSPASLIVTFMLALSRGSSRK</sequence>
<keyword evidence="5" id="KW-1185">Reference proteome</keyword>
<name>A0A219B109_9SPHN</name>
<keyword evidence="2" id="KW-1133">Transmembrane helix</keyword>
<reference evidence="5" key="1">
    <citation type="submission" date="2017-05" db="EMBL/GenBank/DDBJ databases">
        <authorList>
            <person name="Lin X."/>
        </authorList>
    </citation>
    <scope>NUCLEOTIDE SEQUENCE [LARGE SCALE GENOMIC DNA]</scope>
    <source>
        <strain evidence="5">JLT2012</strain>
    </source>
</reference>